<accession>A0AA39CD26</accession>
<dbReference type="AlphaFoldDB" id="A0AA39CD26"/>
<protein>
    <submittedName>
        <fullName evidence="1">Uncharacterized protein</fullName>
    </submittedName>
</protein>
<evidence type="ECO:0000313" key="1">
    <source>
        <dbReference type="EMBL" id="KAJ9603845.1"/>
    </source>
</evidence>
<name>A0AA39CD26_9EURO</name>
<comment type="caution">
    <text evidence="1">The sequence shown here is derived from an EMBL/GenBank/DDBJ whole genome shotgun (WGS) entry which is preliminary data.</text>
</comment>
<reference evidence="1" key="1">
    <citation type="submission" date="2022-10" db="EMBL/GenBank/DDBJ databases">
        <title>Culturing micro-colonial fungi from biological soil crusts in the Mojave desert and describing Neophaeococcomyces mojavensis, and introducing the new genera and species Taxawa tesnikishii.</title>
        <authorList>
            <person name="Kurbessoian T."/>
            <person name="Stajich J.E."/>
        </authorList>
    </citation>
    <scope>NUCLEOTIDE SEQUENCE</scope>
    <source>
        <strain evidence="1">TK_41</strain>
    </source>
</reference>
<dbReference type="Proteomes" id="UP001172673">
    <property type="component" value="Unassembled WGS sequence"/>
</dbReference>
<proteinExistence type="predicted"/>
<keyword evidence="2" id="KW-1185">Reference proteome</keyword>
<evidence type="ECO:0000313" key="2">
    <source>
        <dbReference type="Proteomes" id="UP001172673"/>
    </source>
</evidence>
<dbReference type="EMBL" id="JAPDRK010000020">
    <property type="protein sequence ID" value="KAJ9603845.1"/>
    <property type="molecule type" value="Genomic_DNA"/>
</dbReference>
<gene>
    <name evidence="1" type="ORF">H2200_011366</name>
</gene>
<organism evidence="1 2">
    <name type="scientific">Cladophialophora chaetospira</name>
    <dbReference type="NCBI Taxonomy" id="386627"/>
    <lineage>
        <taxon>Eukaryota</taxon>
        <taxon>Fungi</taxon>
        <taxon>Dikarya</taxon>
        <taxon>Ascomycota</taxon>
        <taxon>Pezizomycotina</taxon>
        <taxon>Eurotiomycetes</taxon>
        <taxon>Chaetothyriomycetidae</taxon>
        <taxon>Chaetothyriales</taxon>
        <taxon>Herpotrichiellaceae</taxon>
        <taxon>Cladophialophora</taxon>
    </lineage>
</organism>
<sequence>MWSASRCLKKQGNAKEIIAPSPGTARYLENQVWVTTSDGYRLPTSYFDAKPRFKHVVACPYIDDIHGRDRESGEDEAYDVALQHFLPRLEKYSGTQLLRAVATKDMDDFKLVLRDASSWDTVHEERKQARANGQFLEYDRNLDNPQGPYEEEEVGESTEDAFEMFVLSAGLWDTALDSADLSYGDF</sequence>